<evidence type="ECO:0000259" key="3">
    <source>
        <dbReference type="PROSITE" id="PS50056"/>
    </source>
</evidence>
<gene>
    <name evidence="5" type="ORF">BOX15_Mlig010339g1</name>
</gene>
<dbReference type="InterPro" id="IPR036865">
    <property type="entry name" value="CRAL-TRIO_dom_sf"/>
</dbReference>
<dbReference type="InterPro" id="IPR036273">
    <property type="entry name" value="CRAL/TRIO_N_dom_sf"/>
</dbReference>
<dbReference type="Pfam" id="PF00102">
    <property type="entry name" value="Y_phosphatase"/>
    <property type="match status" value="1"/>
</dbReference>
<dbReference type="PANTHER" id="PTHR19134">
    <property type="entry name" value="RECEPTOR-TYPE TYROSINE-PROTEIN PHOSPHATASE"/>
    <property type="match status" value="1"/>
</dbReference>
<protein>
    <recommendedName>
        <fullName evidence="7">Tyrosine-protein phosphatase non-receptor type 9</fullName>
    </recommendedName>
</protein>
<feature type="region of interest" description="Disordered" evidence="1">
    <location>
        <begin position="334"/>
        <end position="383"/>
    </location>
</feature>
<dbReference type="InterPro" id="IPR001251">
    <property type="entry name" value="CRAL-TRIO_dom"/>
</dbReference>
<feature type="compositionally biased region" description="Low complexity" evidence="1">
    <location>
        <begin position="287"/>
        <end position="303"/>
    </location>
</feature>
<evidence type="ECO:0000313" key="5">
    <source>
        <dbReference type="EMBL" id="PAA60934.1"/>
    </source>
</evidence>
<dbReference type="SUPFAM" id="SSF46938">
    <property type="entry name" value="CRAL/TRIO N-terminal domain"/>
    <property type="match status" value="1"/>
</dbReference>
<dbReference type="PROSITE" id="PS50191">
    <property type="entry name" value="CRAL_TRIO"/>
    <property type="match status" value="1"/>
</dbReference>
<keyword evidence="6" id="KW-1185">Reference proteome</keyword>
<dbReference type="PROSITE" id="PS50055">
    <property type="entry name" value="TYR_PHOSPHATASE_PTP"/>
    <property type="match status" value="1"/>
</dbReference>
<dbReference type="InterPro" id="IPR000242">
    <property type="entry name" value="PTP_cat"/>
</dbReference>
<dbReference type="SUPFAM" id="SSF52799">
    <property type="entry name" value="(Phosphotyrosine protein) phosphatases II"/>
    <property type="match status" value="1"/>
</dbReference>
<dbReference type="PANTHER" id="PTHR19134:SF534">
    <property type="entry name" value="LD27988P"/>
    <property type="match status" value="1"/>
</dbReference>
<dbReference type="Gene3D" id="3.90.190.10">
    <property type="entry name" value="Protein tyrosine phosphatase superfamily"/>
    <property type="match status" value="1"/>
</dbReference>
<dbReference type="AlphaFoldDB" id="A0A267EJ10"/>
<dbReference type="OrthoDB" id="6277409at2759"/>
<dbReference type="PROSITE" id="PS50056">
    <property type="entry name" value="TYR_PHOSPHATASE_2"/>
    <property type="match status" value="1"/>
</dbReference>
<accession>A0A267EJ10</accession>
<evidence type="ECO:0008006" key="7">
    <source>
        <dbReference type="Google" id="ProtNLM"/>
    </source>
</evidence>
<evidence type="ECO:0000259" key="2">
    <source>
        <dbReference type="PROSITE" id="PS50055"/>
    </source>
</evidence>
<evidence type="ECO:0000313" key="6">
    <source>
        <dbReference type="Proteomes" id="UP000215902"/>
    </source>
</evidence>
<dbReference type="PRINTS" id="PR00700">
    <property type="entry name" value="PRTYPHPHTASE"/>
</dbReference>
<dbReference type="CDD" id="cd00170">
    <property type="entry name" value="SEC14"/>
    <property type="match status" value="1"/>
</dbReference>
<dbReference type="InterPro" id="IPR029021">
    <property type="entry name" value="Prot-tyrosine_phosphatase-like"/>
</dbReference>
<dbReference type="Proteomes" id="UP000215902">
    <property type="component" value="Unassembled WGS sequence"/>
</dbReference>
<feature type="compositionally biased region" description="Gly residues" evidence="1">
    <location>
        <begin position="351"/>
        <end position="361"/>
    </location>
</feature>
<dbReference type="SMART" id="SM01100">
    <property type="entry name" value="CRAL_TRIO_N"/>
    <property type="match status" value="1"/>
</dbReference>
<dbReference type="SMART" id="SM00404">
    <property type="entry name" value="PTPc_motif"/>
    <property type="match status" value="1"/>
</dbReference>
<dbReference type="PROSITE" id="PS00383">
    <property type="entry name" value="TYR_PHOSPHATASE_1"/>
    <property type="match status" value="1"/>
</dbReference>
<feature type="domain" description="CRAL-TRIO" evidence="4">
    <location>
        <begin position="96"/>
        <end position="255"/>
    </location>
</feature>
<evidence type="ECO:0000256" key="1">
    <source>
        <dbReference type="SAM" id="MobiDB-lite"/>
    </source>
</evidence>
<dbReference type="InterPro" id="IPR050348">
    <property type="entry name" value="Protein-Tyr_Phosphatase"/>
</dbReference>
<organism evidence="5 6">
    <name type="scientific">Macrostomum lignano</name>
    <dbReference type="NCBI Taxonomy" id="282301"/>
    <lineage>
        <taxon>Eukaryota</taxon>
        <taxon>Metazoa</taxon>
        <taxon>Spiralia</taxon>
        <taxon>Lophotrochozoa</taxon>
        <taxon>Platyhelminthes</taxon>
        <taxon>Rhabditophora</taxon>
        <taxon>Macrostomorpha</taxon>
        <taxon>Macrostomida</taxon>
        <taxon>Macrostomidae</taxon>
        <taxon>Macrostomum</taxon>
    </lineage>
</organism>
<dbReference type="InterPro" id="IPR016130">
    <property type="entry name" value="Tyr_Pase_AS"/>
</dbReference>
<dbReference type="EMBL" id="NIVC01002092">
    <property type="protein sequence ID" value="PAA60934.1"/>
    <property type="molecule type" value="Genomic_DNA"/>
</dbReference>
<dbReference type="Gene3D" id="3.40.525.10">
    <property type="entry name" value="CRAL-TRIO lipid binding domain"/>
    <property type="match status" value="1"/>
</dbReference>
<name>A0A267EJ10_9PLAT</name>
<feature type="compositionally biased region" description="Gly residues" evidence="1">
    <location>
        <begin position="304"/>
        <end position="317"/>
    </location>
</feature>
<dbReference type="InterPro" id="IPR011074">
    <property type="entry name" value="CRAL/TRIO_N_dom"/>
</dbReference>
<feature type="region of interest" description="Disordered" evidence="1">
    <location>
        <begin position="274"/>
        <end position="319"/>
    </location>
</feature>
<dbReference type="SMART" id="SM00516">
    <property type="entry name" value="SEC14"/>
    <property type="match status" value="1"/>
</dbReference>
<proteinExistence type="predicted"/>
<feature type="domain" description="Tyrosine specific protein phosphatases" evidence="3">
    <location>
        <begin position="576"/>
        <end position="647"/>
    </location>
</feature>
<sequence>MSQNSSVSLWYCVCEDSSASKLSGAEETALQNFADRIRQIPHCGDRLRLLSESQQRAVSLKFLRARKWDVQRAVDLFAAHEKLRRVEYFEHIDPCDEGVRAELLSEKLTIVPGQSSSDSVVALFTACRHRPPETTHRDTLKSLIFQLDAALAVDSAQENGLVFVYDMTGSKYGNFDYDLSIRILNMLKGNYPARLKKVLIVTAPIWFKAPFQVLRMFVREKPRDRVFIVNSSTISSHLPLEVLPGSLGGTRAHDHQAWLREACRRMGRTLPPDYFTRGGVGGGLQSGSGAASDTSSLTDDSGSAGTGRGVGGGGGGDWLLDGSVSMTDSVVIASGASGNGSSSRKRSPSIDGGGVSGGSGGNSPSKKRSGDGGSKINDDKNTRSKSMSLAAFAARISAMQREGLVEEFNSKLGPDRGSDRPCDAFRRNRDRNRYADVPCLDASRVRLKGGDSDYVHANWVDGYQQANAYICTQGPLPHTVPDFWSMVWQNNVGVIVMTTRLVEGRRTKCALYWPKSPGESQTYGDVTVTCQSVDDQEDLVTTELTITQRDSCRSVTHLQFTSWPDFGIPHAAGSFLKFLDQVRSVAKERRGPVLVHCSAGIGRTGTFLTVDIAMRRLVDTGEVDLLGTVLKLREQRAGSIQTAEQYVFCHLALLEFAANIGLLPPE</sequence>
<dbReference type="STRING" id="282301.A0A267EJ10"/>
<dbReference type="Pfam" id="PF03765">
    <property type="entry name" value="CRAL_TRIO_N"/>
    <property type="match status" value="1"/>
</dbReference>
<dbReference type="SUPFAM" id="SSF52087">
    <property type="entry name" value="CRAL/TRIO domain"/>
    <property type="match status" value="1"/>
</dbReference>
<dbReference type="InterPro" id="IPR003595">
    <property type="entry name" value="Tyr_Pase_cat"/>
</dbReference>
<evidence type="ECO:0000259" key="4">
    <source>
        <dbReference type="PROSITE" id="PS50191"/>
    </source>
</evidence>
<feature type="domain" description="Tyrosine-protein phosphatase" evidence="2">
    <location>
        <begin position="428"/>
        <end position="656"/>
    </location>
</feature>
<dbReference type="Pfam" id="PF00650">
    <property type="entry name" value="CRAL_TRIO"/>
    <property type="match status" value="1"/>
</dbReference>
<dbReference type="SMART" id="SM00194">
    <property type="entry name" value="PTPc"/>
    <property type="match status" value="1"/>
</dbReference>
<dbReference type="Gene3D" id="1.10.8.20">
    <property type="entry name" value="N-terminal domain of phosphatidylinositol transfer protein sec14p"/>
    <property type="match status" value="1"/>
</dbReference>
<dbReference type="InterPro" id="IPR000387">
    <property type="entry name" value="Tyr_Pase_dom"/>
</dbReference>
<dbReference type="GO" id="GO:0004725">
    <property type="term" value="F:protein tyrosine phosphatase activity"/>
    <property type="evidence" value="ECO:0007669"/>
    <property type="project" value="InterPro"/>
</dbReference>
<reference evidence="5 6" key="1">
    <citation type="submission" date="2017-06" db="EMBL/GenBank/DDBJ databases">
        <title>A platform for efficient transgenesis in Macrostomum lignano, a flatworm model organism for stem cell research.</title>
        <authorList>
            <person name="Berezikov E."/>
        </authorList>
    </citation>
    <scope>NUCLEOTIDE SEQUENCE [LARGE SCALE GENOMIC DNA]</scope>
    <source>
        <strain evidence="5">DV1</strain>
        <tissue evidence="5">Whole organism</tissue>
    </source>
</reference>
<comment type="caution">
    <text evidence="5">The sequence shown here is derived from an EMBL/GenBank/DDBJ whole genome shotgun (WGS) entry which is preliminary data.</text>
</comment>